<sequence>MVQLKKLASNVNEQMTGLDTRITTNTENITANTEKITVLNGRVDRLDTRVDRIGAGAAALAGLHPLDYDPENKWDFAASYGNYNGANAVAIGAFYRPTANRMFSVGGSFGGGENMLNVGFSMKVGQETGISTSKIAMANEIRDLKTANEKMQQENKFMQQENKEMKNEIEILKQQVQQLMATK</sequence>
<accession>A0A841R3M2</accession>
<evidence type="ECO:0000313" key="10">
    <source>
        <dbReference type="EMBL" id="MBB6477991.1"/>
    </source>
</evidence>
<evidence type="ECO:0000313" key="11">
    <source>
        <dbReference type="Proteomes" id="UP000591941"/>
    </source>
</evidence>
<dbReference type="GO" id="GO:0009279">
    <property type="term" value="C:cell outer membrane"/>
    <property type="evidence" value="ECO:0007669"/>
    <property type="project" value="UniProtKB-SubCell"/>
</dbReference>
<dbReference type="EMBL" id="JACHHI010000004">
    <property type="protein sequence ID" value="MBB6477991.1"/>
    <property type="molecule type" value="Genomic_DNA"/>
</dbReference>
<reference evidence="10 11" key="1">
    <citation type="submission" date="2020-08" db="EMBL/GenBank/DDBJ databases">
        <title>Genomic Encyclopedia of Type Strains, Phase IV (KMG-IV): sequencing the most valuable type-strain genomes for metagenomic binning, comparative biology and taxonomic classification.</title>
        <authorList>
            <person name="Goeker M."/>
        </authorList>
    </citation>
    <scope>NUCLEOTIDE SEQUENCE [LARGE SCALE GENOMIC DNA]</scope>
    <source>
        <strain evidence="10 11">DSM 21255</strain>
    </source>
</reference>
<feature type="domain" description="Trimeric autotransporter adhesin YadA-like C-terminal membrane anchor" evidence="9">
    <location>
        <begin position="67"/>
        <end position="122"/>
    </location>
</feature>
<evidence type="ECO:0000256" key="4">
    <source>
        <dbReference type="ARBA" id="ARBA00022692"/>
    </source>
</evidence>
<keyword evidence="5" id="KW-0732">Signal</keyword>
<comment type="caution">
    <text evidence="10">The sequence shown here is derived from an EMBL/GenBank/DDBJ whole genome shotgun (WGS) entry which is preliminary data.</text>
</comment>
<protein>
    <submittedName>
        <fullName evidence="10">Polyhydroxyalkanoate synthesis regulator phasin</fullName>
    </submittedName>
</protein>
<dbReference type="AlphaFoldDB" id="A0A841R3M2"/>
<keyword evidence="8" id="KW-0175">Coiled coil</keyword>
<feature type="coiled-coil region" evidence="8">
    <location>
        <begin position="134"/>
        <end position="182"/>
    </location>
</feature>
<organism evidence="10 11">
    <name type="scientific">Negativicoccus succinicivorans</name>
    <dbReference type="NCBI Taxonomy" id="620903"/>
    <lineage>
        <taxon>Bacteria</taxon>
        <taxon>Bacillati</taxon>
        <taxon>Bacillota</taxon>
        <taxon>Negativicutes</taxon>
        <taxon>Veillonellales</taxon>
        <taxon>Veillonellaceae</taxon>
        <taxon>Negativicoccus</taxon>
    </lineage>
</organism>
<name>A0A841R3M2_9FIRM</name>
<keyword evidence="4" id="KW-0812">Transmembrane</keyword>
<evidence type="ECO:0000256" key="6">
    <source>
        <dbReference type="ARBA" id="ARBA00023136"/>
    </source>
</evidence>
<evidence type="ECO:0000256" key="1">
    <source>
        <dbReference type="ARBA" id="ARBA00004241"/>
    </source>
</evidence>
<evidence type="ECO:0000259" key="9">
    <source>
        <dbReference type="Pfam" id="PF03895"/>
    </source>
</evidence>
<keyword evidence="7" id="KW-0998">Cell outer membrane</keyword>
<dbReference type="SUPFAM" id="SSF54523">
    <property type="entry name" value="Pili subunits"/>
    <property type="match status" value="1"/>
</dbReference>
<keyword evidence="6" id="KW-0472">Membrane</keyword>
<comment type="subcellular location">
    <subcellularLocation>
        <location evidence="2">Cell outer membrane</location>
    </subcellularLocation>
    <subcellularLocation>
        <location evidence="1">Cell surface</location>
    </subcellularLocation>
</comment>
<dbReference type="InterPro" id="IPR005594">
    <property type="entry name" value="YadA_C"/>
</dbReference>
<dbReference type="Gene3D" id="3.30.1300.30">
    <property type="entry name" value="GSPII I/J protein-like"/>
    <property type="match status" value="1"/>
</dbReference>
<keyword evidence="11" id="KW-1185">Reference proteome</keyword>
<dbReference type="InterPro" id="IPR045584">
    <property type="entry name" value="Pilin-like"/>
</dbReference>
<dbReference type="GO" id="GO:0009986">
    <property type="term" value="C:cell surface"/>
    <property type="evidence" value="ECO:0007669"/>
    <property type="project" value="UniProtKB-SubCell"/>
</dbReference>
<evidence type="ECO:0000256" key="3">
    <source>
        <dbReference type="ARBA" id="ARBA00022452"/>
    </source>
</evidence>
<dbReference type="Pfam" id="PF03895">
    <property type="entry name" value="YadA_anchor"/>
    <property type="match status" value="1"/>
</dbReference>
<keyword evidence="3" id="KW-1134">Transmembrane beta strand</keyword>
<gene>
    <name evidence="10" type="ORF">HNR45_001044</name>
</gene>
<evidence type="ECO:0000256" key="8">
    <source>
        <dbReference type="SAM" id="Coils"/>
    </source>
</evidence>
<dbReference type="Proteomes" id="UP000591941">
    <property type="component" value="Unassembled WGS sequence"/>
</dbReference>
<evidence type="ECO:0000256" key="5">
    <source>
        <dbReference type="ARBA" id="ARBA00022729"/>
    </source>
</evidence>
<evidence type="ECO:0000256" key="2">
    <source>
        <dbReference type="ARBA" id="ARBA00004442"/>
    </source>
</evidence>
<evidence type="ECO:0000256" key="7">
    <source>
        <dbReference type="ARBA" id="ARBA00023237"/>
    </source>
</evidence>
<proteinExistence type="predicted"/>